<organism evidence="1 2">
    <name type="scientific">Leptospira wolffii</name>
    <dbReference type="NCBI Taxonomy" id="409998"/>
    <lineage>
        <taxon>Bacteria</taxon>
        <taxon>Pseudomonadati</taxon>
        <taxon>Spirochaetota</taxon>
        <taxon>Spirochaetia</taxon>
        <taxon>Leptospirales</taxon>
        <taxon>Leptospiraceae</taxon>
        <taxon>Leptospira</taxon>
    </lineage>
</organism>
<dbReference type="EMBL" id="JBHILJ010000011">
    <property type="protein sequence ID" value="MFB5738155.1"/>
    <property type="molecule type" value="Genomic_DNA"/>
</dbReference>
<dbReference type="RefSeq" id="WP_135700383.1">
    <property type="nucleotide sequence ID" value="NZ_JBHILI010000013.1"/>
</dbReference>
<evidence type="ECO:0000313" key="1">
    <source>
        <dbReference type="EMBL" id="MFB5738155.1"/>
    </source>
</evidence>
<evidence type="ECO:0000313" key="2">
    <source>
        <dbReference type="Proteomes" id="UP001580391"/>
    </source>
</evidence>
<protein>
    <submittedName>
        <fullName evidence="1">Uncharacterized protein</fullName>
    </submittedName>
</protein>
<keyword evidence="2" id="KW-1185">Reference proteome</keyword>
<gene>
    <name evidence="1" type="ORF">ACE5IX_16665</name>
</gene>
<dbReference type="Proteomes" id="UP001580391">
    <property type="component" value="Unassembled WGS sequence"/>
</dbReference>
<comment type="caution">
    <text evidence="1">The sequence shown here is derived from an EMBL/GenBank/DDBJ whole genome shotgun (WGS) entry which is preliminary data.</text>
</comment>
<proteinExistence type="predicted"/>
<name>A0ABV5BS74_9LEPT</name>
<accession>A0ABV5BS74</accession>
<sequence length="145" mass="16233">MNSKGLRFTGVLTLFLSASLYPHGEDIPGPNSGKIRMPGPFHTEVVRSKDNEYKIFLLDMDFKNPTVSDSTISARIKTDKGEKELKCSSIRNYFLCKSDAVSADSKGELILQAVRSSVKGMEVRYDLPLLKSEMNSHREGHRHGE</sequence>
<reference evidence="1 2" key="1">
    <citation type="submission" date="2024-09" db="EMBL/GenBank/DDBJ databases">
        <title>Taxonomic and Genotyping Characterization of Leptospira Strains isolated from Multiple Sources in Colombia highlights the importance of intermediate species.</title>
        <authorList>
            <person name="Torres Higuera L."/>
            <person name="Rojas Tapias D."/>
            <person name="Jimenez Velasquez S."/>
            <person name="Renjifo Ibanez C."/>
        </authorList>
    </citation>
    <scope>NUCLEOTIDE SEQUENCE [LARGE SCALE GENOMIC DNA]</scope>
    <source>
        <strain evidence="1 2">Lep080</strain>
    </source>
</reference>